<comment type="subcellular location">
    <subcellularLocation>
        <location evidence="1">Membrane</location>
        <topology evidence="1">Multi-pass membrane protein</topology>
    </subcellularLocation>
</comment>
<feature type="transmembrane region" description="Helical" evidence="5">
    <location>
        <begin position="123"/>
        <end position="143"/>
    </location>
</feature>
<feature type="transmembrane region" description="Helical" evidence="5">
    <location>
        <begin position="71"/>
        <end position="88"/>
    </location>
</feature>
<dbReference type="RefSeq" id="WP_097321208.1">
    <property type="nucleotide sequence ID" value="NZ_OBDY01000007.1"/>
</dbReference>
<dbReference type="InterPro" id="IPR051533">
    <property type="entry name" value="WaaL-like"/>
</dbReference>
<dbReference type="InterPro" id="IPR007016">
    <property type="entry name" value="O-antigen_ligase-rel_domated"/>
</dbReference>
<dbReference type="Pfam" id="PF04932">
    <property type="entry name" value="Wzy_C"/>
    <property type="match status" value="1"/>
</dbReference>
<feature type="transmembrane region" description="Helical" evidence="5">
    <location>
        <begin position="163"/>
        <end position="179"/>
    </location>
</feature>
<dbReference type="OrthoDB" id="3280688at2"/>
<evidence type="ECO:0000259" key="6">
    <source>
        <dbReference type="Pfam" id="PF04932"/>
    </source>
</evidence>
<evidence type="ECO:0000256" key="4">
    <source>
        <dbReference type="ARBA" id="ARBA00023136"/>
    </source>
</evidence>
<keyword evidence="8" id="KW-1185">Reference proteome</keyword>
<feature type="transmembrane region" description="Helical" evidence="5">
    <location>
        <begin position="94"/>
        <end position="116"/>
    </location>
</feature>
<dbReference type="Proteomes" id="UP000219612">
    <property type="component" value="Unassembled WGS sequence"/>
</dbReference>
<feature type="transmembrane region" description="Helical" evidence="5">
    <location>
        <begin position="208"/>
        <end position="226"/>
    </location>
</feature>
<protein>
    <submittedName>
        <fullName evidence="7">O-antigen ligase</fullName>
    </submittedName>
</protein>
<feature type="transmembrane region" description="Helical" evidence="5">
    <location>
        <begin position="30"/>
        <end position="51"/>
    </location>
</feature>
<evidence type="ECO:0000256" key="3">
    <source>
        <dbReference type="ARBA" id="ARBA00022989"/>
    </source>
</evidence>
<name>A0A285I7X7_9ACTN</name>
<dbReference type="AlphaFoldDB" id="A0A285I7X7"/>
<evidence type="ECO:0000256" key="5">
    <source>
        <dbReference type="SAM" id="Phobius"/>
    </source>
</evidence>
<feature type="domain" description="O-antigen ligase-related" evidence="6">
    <location>
        <begin position="196"/>
        <end position="331"/>
    </location>
</feature>
<organism evidence="7 8">
    <name type="scientific">Paractinoplanes atraurantiacus</name>
    <dbReference type="NCBI Taxonomy" id="1036182"/>
    <lineage>
        <taxon>Bacteria</taxon>
        <taxon>Bacillati</taxon>
        <taxon>Actinomycetota</taxon>
        <taxon>Actinomycetes</taxon>
        <taxon>Micromonosporales</taxon>
        <taxon>Micromonosporaceae</taxon>
        <taxon>Paractinoplanes</taxon>
    </lineage>
</organism>
<evidence type="ECO:0000256" key="2">
    <source>
        <dbReference type="ARBA" id="ARBA00022692"/>
    </source>
</evidence>
<dbReference type="EMBL" id="OBDY01000007">
    <property type="protein sequence ID" value="SNY43927.1"/>
    <property type="molecule type" value="Genomic_DNA"/>
</dbReference>
<dbReference type="GO" id="GO:0016874">
    <property type="term" value="F:ligase activity"/>
    <property type="evidence" value="ECO:0007669"/>
    <property type="project" value="UniProtKB-KW"/>
</dbReference>
<keyword evidence="7" id="KW-0436">Ligase</keyword>
<evidence type="ECO:0000313" key="7">
    <source>
        <dbReference type="EMBL" id="SNY43927.1"/>
    </source>
</evidence>
<feature type="transmembrane region" description="Helical" evidence="5">
    <location>
        <begin position="355"/>
        <end position="374"/>
    </location>
</feature>
<dbReference type="GO" id="GO:0016020">
    <property type="term" value="C:membrane"/>
    <property type="evidence" value="ECO:0007669"/>
    <property type="project" value="UniProtKB-SubCell"/>
</dbReference>
<feature type="transmembrane region" description="Helical" evidence="5">
    <location>
        <begin position="231"/>
        <end position="253"/>
    </location>
</feature>
<keyword evidence="3 5" id="KW-1133">Transmembrane helix</keyword>
<feature type="transmembrane region" description="Helical" evidence="5">
    <location>
        <begin position="186"/>
        <end position="202"/>
    </location>
</feature>
<evidence type="ECO:0000256" key="1">
    <source>
        <dbReference type="ARBA" id="ARBA00004141"/>
    </source>
</evidence>
<keyword evidence="2 5" id="KW-0812">Transmembrane</keyword>
<evidence type="ECO:0000313" key="8">
    <source>
        <dbReference type="Proteomes" id="UP000219612"/>
    </source>
</evidence>
<feature type="transmembrane region" description="Helical" evidence="5">
    <location>
        <begin position="314"/>
        <end position="335"/>
    </location>
</feature>
<sequence length="419" mass="45326">MSAVRPSVVLVGAAFVATLAGHFTLERIGLSIPVLNDVRVLLFTAVVLSFLLEQHHGGETARWHDKKAARALYPILLLLAYQMLSASWSPRGAIINDVLSDLVSMSVLLIVYANLAVWDRDRVIKITFALLYIAGWLYFLYAASGRGHTASGRWAAFGGGPNVFVRVMVLGIFAAAYFYFRYNGKLVWLIGVPPFLVGALASGSRGGLAALGIATVVALPSLWPTIRSMRFVKAVTALAILLGVLWSIIGAMVTDLLNNRLVATTLQNRYTSDRDVLYEKGVEVFTERPVLGSGVHGFYAITNLGPGERYVHNLPLAVAAEGGAVGLILLLFAFWSLRTEYARVPVRQRSLESRAAVYAGIFVLGASLFSGDYYDARLMWILWLLAAIHPTGAAGDKVSDRACNKTGTEGFSGSRGMVG</sequence>
<accession>A0A285I7X7</accession>
<dbReference type="PANTHER" id="PTHR37422:SF13">
    <property type="entry name" value="LIPOPOLYSACCHARIDE BIOSYNTHESIS PROTEIN PA4999-RELATED"/>
    <property type="match status" value="1"/>
</dbReference>
<gene>
    <name evidence="7" type="ORF">SAMN05421748_1079</name>
</gene>
<dbReference type="PANTHER" id="PTHR37422">
    <property type="entry name" value="TEICHURONIC ACID BIOSYNTHESIS PROTEIN TUAE"/>
    <property type="match status" value="1"/>
</dbReference>
<keyword evidence="4 5" id="KW-0472">Membrane</keyword>
<proteinExistence type="predicted"/>
<reference evidence="7 8" key="1">
    <citation type="submission" date="2017-09" db="EMBL/GenBank/DDBJ databases">
        <authorList>
            <person name="Ehlers B."/>
            <person name="Leendertz F.H."/>
        </authorList>
    </citation>
    <scope>NUCLEOTIDE SEQUENCE [LARGE SCALE GENOMIC DNA]</scope>
    <source>
        <strain evidence="7 8">CGMCC 4.6857</strain>
    </source>
</reference>